<feature type="coiled-coil region" evidence="1">
    <location>
        <begin position="376"/>
        <end position="516"/>
    </location>
</feature>
<keyword evidence="2" id="KW-0732">Signal</keyword>
<feature type="chain" id="PRO_5031438908" description="Myosin tail domain-containing protein" evidence="2">
    <location>
        <begin position="35"/>
        <end position="536"/>
    </location>
</feature>
<feature type="signal peptide" evidence="2">
    <location>
        <begin position="1"/>
        <end position="34"/>
    </location>
</feature>
<evidence type="ECO:0000313" key="3">
    <source>
        <dbReference type="EMBL" id="CAE0727581.1"/>
    </source>
</evidence>
<organism evidence="3">
    <name type="scientific">Pseudo-nitzschia australis</name>
    <dbReference type="NCBI Taxonomy" id="44445"/>
    <lineage>
        <taxon>Eukaryota</taxon>
        <taxon>Sar</taxon>
        <taxon>Stramenopiles</taxon>
        <taxon>Ochrophyta</taxon>
        <taxon>Bacillariophyta</taxon>
        <taxon>Bacillariophyceae</taxon>
        <taxon>Bacillariophycidae</taxon>
        <taxon>Bacillariales</taxon>
        <taxon>Bacillariaceae</taxon>
        <taxon>Pseudo-nitzschia</taxon>
    </lineage>
</organism>
<gene>
    <name evidence="3" type="ORF">PAUS00366_LOCUS20364</name>
</gene>
<dbReference type="AlphaFoldDB" id="A0A7S4AUX6"/>
<evidence type="ECO:0000256" key="1">
    <source>
        <dbReference type="SAM" id="Coils"/>
    </source>
</evidence>
<dbReference type="EMBL" id="HBIX01030621">
    <property type="protein sequence ID" value="CAE0727581.1"/>
    <property type="molecule type" value="Transcribed_RNA"/>
</dbReference>
<keyword evidence="1" id="KW-0175">Coiled coil</keyword>
<protein>
    <recommendedName>
        <fullName evidence="4">Myosin tail domain-containing protein</fullName>
    </recommendedName>
</protein>
<evidence type="ECO:0000256" key="2">
    <source>
        <dbReference type="SAM" id="SignalP"/>
    </source>
</evidence>
<reference evidence="3" key="1">
    <citation type="submission" date="2021-01" db="EMBL/GenBank/DDBJ databases">
        <authorList>
            <person name="Corre E."/>
            <person name="Pelletier E."/>
            <person name="Niang G."/>
            <person name="Scheremetjew M."/>
            <person name="Finn R."/>
            <person name="Kale V."/>
            <person name="Holt S."/>
            <person name="Cochrane G."/>
            <person name="Meng A."/>
            <person name="Brown T."/>
            <person name="Cohen L."/>
        </authorList>
    </citation>
    <scope>NUCLEOTIDE SEQUENCE</scope>
    <source>
        <strain evidence="3">10249 10 AB</strain>
    </source>
</reference>
<feature type="coiled-coil region" evidence="1">
    <location>
        <begin position="99"/>
        <end position="325"/>
    </location>
</feature>
<evidence type="ECO:0008006" key="4">
    <source>
        <dbReference type="Google" id="ProtNLM"/>
    </source>
</evidence>
<accession>A0A7S4AUX6</accession>
<name>A0A7S4AUX6_9STRA</name>
<sequence length="536" mass="62220">MNARNKTVTVMTKLLRICCLVATIQITTIHMSEAFQNSVCVVGKTRDRSPLGDYLPIPFNGGIAQDESSSVTTKRRCRFSLFSKPTTSSSSSSLLEGKLSILQDVVKEMDARNKQIQEQLETAEQDYQQTLQALETELEETNKITGIRGETIQSLNDELKEMEDLHAGAFERLETTKDQEHERQTNELLVRSTDSLEKSKAEYTDRIGQLQNQLESKEKEIEEMVNKLAAKDRESNEIIDGLRYDVAKQKEEQSDLETQKIEQEEEIQTEKLERATLEIENLKAEHKQVVEEVRNEESERAAREIESLKAEHQKIVEDIRKEESQRATRDIEILKAEHQWITKDIRNEASKQAAQEIESFKAEHKQTVEDVRNEEFQRVTHEIENLKAKHKKVVEDYKLQIDKITSERDELSAELKEISAGSEEQVEIATAAVKAREKREERIRKESDQLAQKLKQSRLQVKIMRWAMDGVAEENREFLDYTREFSSEREELQGELEAALNQIAKLEEEKQRSLWQRLRDRFSRRGNAKIESISKQ</sequence>
<proteinExistence type="predicted"/>